<dbReference type="Pfam" id="PF21320">
    <property type="entry name" value="WHD_Rv2258c"/>
    <property type="match status" value="1"/>
</dbReference>
<protein>
    <submittedName>
        <fullName evidence="3">Transcriptional regulator</fullName>
    </submittedName>
</protein>
<evidence type="ECO:0000259" key="1">
    <source>
        <dbReference type="Pfam" id="PF13847"/>
    </source>
</evidence>
<keyword evidence="4" id="KW-1185">Reference proteome</keyword>
<dbReference type="InterPro" id="IPR036390">
    <property type="entry name" value="WH_DNA-bd_sf"/>
</dbReference>
<dbReference type="Gene3D" id="3.40.50.150">
    <property type="entry name" value="Vaccinia Virus protein VP39"/>
    <property type="match status" value="1"/>
</dbReference>
<dbReference type="AlphaFoldDB" id="A0A1V8ZZR9"/>
<evidence type="ECO:0000313" key="3">
    <source>
        <dbReference type="EMBL" id="OQO90288.1"/>
    </source>
</evidence>
<dbReference type="EMBL" id="MWIH01000007">
    <property type="protein sequence ID" value="OQO90288.1"/>
    <property type="molecule type" value="Genomic_DNA"/>
</dbReference>
<dbReference type="PANTHER" id="PTHR45128:SF1">
    <property type="entry name" value="S-ADENOSYLMETHIONINE-DEPENDENT METHYLTRANSFERASE RV2258C"/>
    <property type="match status" value="1"/>
</dbReference>
<dbReference type="SUPFAM" id="SSF53335">
    <property type="entry name" value="S-adenosyl-L-methionine-dependent methyltransferases"/>
    <property type="match status" value="1"/>
</dbReference>
<dbReference type="SUPFAM" id="SSF46785">
    <property type="entry name" value="Winged helix' DNA-binding domain"/>
    <property type="match status" value="1"/>
</dbReference>
<dbReference type="Pfam" id="PF13847">
    <property type="entry name" value="Methyltransf_31"/>
    <property type="match status" value="1"/>
</dbReference>
<dbReference type="InterPro" id="IPR053173">
    <property type="entry name" value="SAM-binding_MTase"/>
</dbReference>
<dbReference type="CDD" id="cd02440">
    <property type="entry name" value="AdoMet_MTases"/>
    <property type="match status" value="1"/>
</dbReference>
<feature type="domain" description="Methyltransferase" evidence="1">
    <location>
        <begin position="183"/>
        <end position="303"/>
    </location>
</feature>
<name>A0A1V8ZZR9_SACPI</name>
<sequence length="376" mass="40232">MTATEPTRSAPQTPPALDAERAERFAEHLMELTTGGMLSHLIGIGHRTGLFDALAAGPADSPTLARRANLHERYVREWLGAMATGGIVSYDPGEGSFTLPAEHAVCLRGSTAANLAPFTLAVAHLGEHLDELEEAFRHGGGVPYERFRPRFTEIMDGMSRGVFDDQLISGIVPAVPGLAERLSAGARVADIGCGTGHSVTLLAAEYPASTFTGYDFASDALDRGRAEVAERGLANASFEALDIVELPTDPPFDVVFAFDTIHDQAEPARVLRRVHDALVPGGHFVMLDTRAATELADNLDNPFAPLLYSVSTLHCMTVSLARSGAGLGTVWGEQLARRMLAEAGFTDVAVSEVPDDPLDSVYSCRRPEPVTDRTTR</sequence>
<dbReference type="InterPro" id="IPR048711">
    <property type="entry name" value="WHD_Rv2258c"/>
</dbReference>
<organism evidence="3 4">
    <name type="scientific">Saccharomonospora piscinae</name>
    <dbReference type="NCBI Taxonomy" id="687388"/>
    <lineage>
        <taxon>Bacteria</taxon>
        <taxon>Bacillati</taxon>
        <taxon>Actinomycetota</taxon>
        <taxon>Actinomycetes</taxon>
        <taxon>Pseudonocardiales</taxon>
        <taxon>Pseudonocardiaceae</taxon>
        <taxon>Saccharomonospora</taxon>
    </lineage>
</organism>
<dbReference type="InterPro" id="IPR036388">
    <property type="entry name" value="WH-like_DNA-bd_sf"/>
</dbReference>
<dbReference type="InterPro" id="IPR029063">
    <property type="entry name" value="SAM-dependent_MTases_sf"/>
</dbReference>
<dbReference type="Gene3D" id="1.10.10.10">
    <property type="entry name" value="Winged helix-like DNA-binding domain superfamily/Winged helix DNA-binding domain"/>
    <property type="match status" value="1"/>
</dbReference>
<accession>A0A1V8ZZR9</accession>
<evidence type="ECO:0000259" key="2">
    <source>
        <dbReference type="Pfam" id="PF21320"/>
    </source>
</evidence>
<proteinExistence type="predicted"/>
<dbReference type="PANTHER" id="PTHR45128">
    <property type="entry name" value="METHYLTRANSFERASE TYPE 11"/>
    <property type="match status" value="1"/>
</dbReference>
<dbReference type="STRING" id="1962155.B1813_17845"/>
<dbReference type="RefSeq" id="WP_081193776.1">
    <property type="nucleotide sequence ID" value="NZ_MWIH01000007.1"/>
</dbReference>
<evidence type="ECO:0000313" key="4">
    <source>
        <dbReference type="Proteomes" id="UP000192591"/>
    </source>
</evidence>
<dbReference type="InterPro" id="IPR025714">
    <property type="entry name" value="Methyltranfer_dom"/>
</dbReference>
<dbReference type="Proteomes" id="UP000192591">
    <property type="component" value="Unassembled WGS sequence"/>
</dbReference>
<gene>
    <name evidence="3" type="ORF">B1813_17845</name>
</gene>
<comment type="caution">
    <text evidence="3">The sequence shown here is derived from an EMBL/GenBank/DDBJ whole genome shotgun (WGS) entry which is preliminary data.</text>
</comment>
<feature type="domain" description="S-adenosylmethionine-dependent methyltransferase Rv2258c-like winged HTH" evidence="2">
    <location>
        <begin position="38"/>
        <end position="107"/>
    </location>
</feature>
<reference evidence="3 4" key="1">
    <citation type="submission" date="2017-02" db="EMBL/GenBank/DDBJ databases">
        <title>Draft genome of Saccharomonospora sp. 154.</title>
        <authorList>
            <person name="Alonso-Carmona G.S."/>
            <person name="De La Haba R."/>
            <person name="Vera-Gargallo B."/>
            <person name="Sandoval-Trujillo A.H."/>
            <person name="Ramirez-Duran N."/>
            <person name="Ventosa A."/>
        </authorList>
    </citation>
    <scope>NUCLEOTIDE SEQUENCE [LARGE SCALE GENOMIC DNA]</scope>
    <source>
        <strain evidence="3 4">LRS4.154</strain>
    </source>
</reference>